<protein>
    <submittedName>
        <fullName evidence="2">Uncharacterized protein</fullName>
    </submittedName>
</protein>
<dbReference type="AlphaFoldDB" id="A0A9Q1AWF8"/>
<dbReference type="EMBL" id="JAPFRF010000011">
    <property type="protein sequence ID" value="KAJ7316169.1"/>
    <property type="molecule type" value="Genomic_DNA"/>
</dbReference>
<evidence type="ECO:0000256" key="1">
    <source>
        <dbReference type="SAM" id="MobiDB-lite"/>
    </source>
</evidence>
<dbReference type="GO" id="GO:0005262">
    <property type="term" value="F:calcium channel activity"/>
    <property type="evidence" value="ECO:0007669"/>
    <property type="project" value="InterPro"/>
</dbReference>
<proteinExistence type="predicted"/>
<accession>A0A9Q1AWF8</accession>
<keyword evidence="3" id="KW-1185">Reference proteome</keyword>
<reference evidence="2" key="1">
    <citation type="journal article" date="2023" name="DNA Res.">
        <title>Chromosome-level genome assembly of Phrynocephalus forsythii using third-generation DNA sequencing and Hi-C analysis.</title>
        <authorList>
            <person name="Qi Y."/>
            <person name="Zhao W."/>
            <person name="Zhao Y."/>
            <person name="Niu C."/>
            <person name="Cao S."/>
            <person name="Zhang Y."/>
        </authorList>
    </citation>
    <scope>NUCLEOTIDE SEQUENCE</scope>
    <source>
        <tissue evidence="2">Muscle</tissue>
    </source>
</reference>
<feature type="region of interest" description="Disordered" evidence="1">
    <location>
        <begin position="27"/>
        <end position="67"/>
    </location>
</feature>
<feature type="compositionally biased region" description="Basic and acidic residues" evidence="1">
    <location>
        <begin position="48"/>
        <end position="63"/>
    </location>
</feature>
<name>A0A9Q1AWF8_9SAUR</name>
<gene>
    <name evidence="2" type="ORF">JRQ81_002331</name>
</gene>
<dbReference type="GO" id="GO:0016020">
    <property type="term" value="C:membrane"/>
    <property type="evidence" value="ECO:0007669"/>
    <property type="project" value="InterPro"/>
</dbReference>
<evidence type="ECO:0000313" key="3">
    <source>
        <dbReference type="Proteomes" id="UP001142489"/>
    </source>
</evidence>
<evidence type="ECO:0000313" key="2">
    <source>
        <dbReference type="EMBL" id="KAJ7316169.1"/>
    </source>
</evidence>
<organism evidence="2 3">
    <name type="scientific">Phrynocephalus forsythii</name>
    <dbReference type="NCBI Taxonomy" id="171643"/>
    <lineage>
        <taxon>Eukaryota</taxon>
        <taxon>Metazoa</taxon>
        <taxon>Chordata</taxon>
        <taxon>Craniata</taxon>
        <taxon>Vertebrata</taxon>
        <taxon>Euteleostomi</taxon>
        <taxon>Lepidosauria</taxon>
        <taxon>Squamata</taxon>
        <taxon>Bifurcata</taxon>
        <taxon>Unidentata</taxon>
        <taxon>Episquamata</taxon>
        <taxon>Toxicofera</taxon>
        <taxon>Iguania</taxon>
        <taxon>Acrodonta</taxon>
        <taxon>Agamidae</taxon>
        <taxon>Agaminae</taxon>
        <taxon>Phrynocephalus</taxon>
    </lineage>
</organism>
<dbReference type="PRINTS" id="PR01645">
    <property type="entry name" value="TRPCHANNEL4"/>
</dbReference>
<comment type="caution">
    <text evidence="2">The sequence shown here is derived from an EMBL/GenBank/DDBJ whole genome shotgun (WGS) entry which is preliminary data.</text>
</comment>
<dbReference type="InterPro" id="IPR005460">
    <property type="entry name" value="TRPC4_channel"/>
</dbReference>
<dbReference type="OrthoDB" id="2373987at2759"/>
<dbReference type="Proteomes" id="UP001142489">
    <property type="component" value="Unassembled WGS sequence"/>
</dbReference>
<feature type="compositionally biased region" description="Polar residues" evidence="1">
    <location>
        <begin position="31"/>
        <end position="43"/>
    </location>
</feature>
<sequence>MMVSESTKEKQKKINFVADVKKFGFFHRQSKNSSNEHGTNKIYSISEEVSRQQAEEQSEKDTELGEETSIVNCELNIQGLNETCLVATHQPNKNETVEVNEESVTSEMQEAQVQDFDSPLPKDTLGSDQDLSNTDFIMKQETIINDDYMTTRL</sequence>